<protein>
    <recommendedName>
        <fullName evidence="4">Large ribosomal subunit protein bL28m</fullName>
    </recommendedName>
    <alternativeName>
        <fullName evidence="5">39S ribosomal protein L28, mitochondrial</fullName>
    </alternativeName>
</protein>
<evidence type="ECO:0000256" key="4">
    <source>
        <dbReference type="ARBA" id="ARBA00035269"/>
    </source>
</evidence>
<gene>
    <name evidence="6" type="ORF">TCNE_LOCUS14062</name>
</gene>
<evidence type="ECO:0000256" key="3">
    <source>
        <dbReference type="ARBA" id="ARBA00023274"/>
    </source>
</evidence>
<dbReference type="WBParaSite" id="TCNE_0001406201-mRNA-1">
    <property type="protein sequence ID" value="TCNE_0001406201-mRNA-1"/>
    <property type="gene ID" value="TCNE_0001406201"/>
</dbReference>
<dbReference type="PANTHER" id="PTHR13528:SF2">
    <property type="entry name" value="LARGE RIBOSOMAL SUBUNIT PROTEIN BL28M"/>
    <property type="match status" value="1"/>
</dbReference>
<dbReference type="GO" id="GO:0005762">
    <property type="term" value="C:mitochondrial large ribosomal subunit"/>
    <property type="evidence" value="ECO:0007669"/>
    <property type="project" value="TreeGrafter"/>
</dbReference>
<dbReference type="AlphaFoldDB" id="A0A183UZZ2"/>
<dbReference type="EMBL" id="UYWY01022042">
    <property type="protein sequence ID" value="VDM45383.1"/>
    <property type="molecule type" value="Genomic_DNA"/>
</dbReference>
<dbReference type="PANTHER" id="PTHR13528">
    <property type="entry name" value="39S RIBOSOMAL PROTEIN L28, MITOCHONDRIAL"/>
    <property type="match status" value="1"/>
</dbReference>
<keyword evidence="3" id="KW-0687">Ribonucleoprotein</keyword>
<dbReference type="InterPro" id="IPR026569">
    <property type="entry name" value="Ribosomal_bL28"/>
</dbReference>
<dbReference type="SUPFAM" id="SSF143800">
    <property type="entry name" value="L28p-like"/>
    <property type="match status" value="1"/>
</dbReference>
<organism evidence="7 8">
    <name type="scientific">Toxocara canis</name>
    <name type="common">Canine roundworm</name>
    <dbReference type="NCBI Taxonomy" id="6265"/>
    <lineage>
        <taxon>Eukaryota</taxon>
        <taxon>Metazoa</taxon>
        <taxon>Ecdysozoa</taxon>
        <taxon>Nematoda</taxon>
        <taxon>Chromadorea</taxon>
        <taxon>Rhabditida</taxon>
        <taxon>Spirurina</taxon>
        <taxon>Ascaridomorpha</taxon>
        <taxon>Ascaridoidea</taxon>
        <taxon>Toxocaridae</taxon>
        <taxon>Toxocara</taxon>
    </lineage>
</organism>
<comment type="similarity">
    <text evidence="1">Belongs to the bacterial ribosomal protein bL28 family.</text>
</comment>
<evidence type="ECO:0000313" key="7">
    <source>
        <dbReference type="Proteomes" id="UP000050794"/>
    </source>
</evidence>
<keyword evidence="7" id="KW-1185">Reference proteome</keyword>
<evidence type="ECO:0000313" key="8">
    <source>
        <dbReference type="WBParaSite" id="TCNE_0001406201-mRNA-1"/>
    </source>
</evidence>
<evidence type="ECO:0000256" key="1">
    <source>
        <dbReference type="ARBA" id="ARBA00008760"/>
    </source>
</evidence>
<name>A0A183UZZ2_TOXCA</name>
<evidence type="ECO:0000256" key="5">
    <source>
        <dbReference type="ARBA" id="ARBA00035538"/>
    </source>
</evidence>
<sequence>MSLTKNLKALSSAAPRVVISWDRAERIRRNKEIWDNKESIVHRLPMHYQKRYWENILTEAAPVHYRPPTSRYSWDPKRLVMQENEVYPIIGFHPPEADEGLWGGETVVKGYIESRPYTKKKARCMCICYSNRGILFMYMSTNCFAQVLPRHWVPHLWFPSLKQAVFYSEILDRYMKITVTERACRLIDKHFGIDFYLLETPEIDIASKLGNKLKRALLIALAKEEYYPDDEERHAYIRDKYAKFKIPLEEAEWVGLDLNEACRKLQDIEDSAPAEPLKYQFEQELVEKLRKGEDVVTNEEQFLPKKSESLFGERLLGKYLNPIAGRFQRAST</sequence>
<dbReference type="InterPro" id="IPR034704">
    <property type="entry name" value="Ribosomal_bL28/bL31-like_sf"/>
</dbReference>
<reference evidence="6 7" key="2">
    <citation type="submission" date="2018-11" db="EMBL/GenBank/DDBJ databases">
        <authorList>
            <consortium name="Pathogen Informatics"/>
        </authorList>
    </citation>
    <scope>NUCLEOTIDE SEQUENCE [LARGE SCALE GENOMIC DNA]</scope>
</reference>
<accession>A0A183UZZ2</accession>
<evidence type="ECO:0000256" key="2">
    <source>
        <dbReference type="ARBA" id="ARBA00022980"/>
    </source>
</evidence>
<proteinExistence type="inferred from homology"/>
<reference evidence="8" key="1">
    <citation type="submission" date="2016-06" db="UniProtKB">
        <authorList>
            <consortium name="WormBaseParasite"/>
        </authorList>
    </citation>
    <scope>IDENTIFICATION</scope>
</reference>
<dbReference type="Proteomes" id="UP000050794">
    <property type="component" value="Unassembled WGS sequence"/>
</dbReference>
<dbReference type="GO" id="GO:0003735">
    <property type="term" value="F:structural constituent of ribosome"/>
    <property type="evidence" value="ECO:0007669"/>
    <property type="project" value="InterPro"/>
</dbReference>
<evidence type="ECO:0000313" key="6">
    <source>
        <dbReference type="EMBL" id="VDM45383.1"/>
    </source>
</evidence>
<keyword evidence="2" id="KW-0689">Ribosomal protein</keyword>